<proteinExistence type="predicted"/>
<name>A0A7G9YHM7_9EURY</name>
<dbReference type="InterPro" id="IPR037914">
    <property type="entry name" value="SpoVT-AbrB_sf"/>
</dbReference>
<sequence length="80" mass="9214">MAEYVLRVGKKGELYTPKKMRLQIGMRPGNEFVAVIAGEKVILEKRKTIIDLLEEDVIATVSEEEIKEGREILEKELLER</sequence>
<evidence type="ECO:0000313" key="1">
    <source>
        <dbReference type="EMBL" id="QNO47511.1"/>
    </source>
</evidence>
<reference evidence="1" key="1">
    <citation type="submission" date="2020-06" db="EMBL/GenBank/DDBJ databases">
        <title>Unique genomic features of the anaerobic methanotrophic archaea.</title>
        <authorList>
            <person name="Chadwick G.L."/>
            <person name="Skennerton C.T."/>
            <person name="Laso-Perez R."/>
            <person name="Leu A.O."/>
            <person name="Speth D.R."/>
            <person name="Yu H."/>
            <person name="Morgan-Lang C."/>
            <person name="Hatzenpichler R."/>
            <person name="Goudeau D."/>
            <person name="Malmstrom R."/>
            <person name="Brazelton W.J."/>
            <person name="Woyke T."/>
            <person name="Hallam S.J."/>
            <person name="Tyson G.W."/>
            <person name="Wegener G."/>
            <person name="Boetius A."/>
            <person name="Orphan V."/>
        </authorList>
    </citation>
    <scope>NUCLEOTIDE SEQUENCE</scope>
</reference>
<organism evidence="1">
    <name type="scientific">Candidatus Methanogaster sp. ANME-2c ERB4</name>
    <dbReference type="NCBI Taxonomy" id="2759911"/>
    <lineage>
        <taxon>Archaea</taxon>
        <taxon>Methanobacteriati</taxon>
        <taxon>Methanobacteriota</taxon>
        <taxon>Stenosarchaea group</taxon>
        <taxon>Methanomicrobia</taxon>
        <taxon>Methanosarcinales</taxon>
        <taxon>ANME-2 cluster</taxon>
        <taxon>Candidatus Methanogasteraceae</taxon>
        <taxon>Candidatus Methanogaster</taxon>
    </lineage>
</organism>
<evidence type="ECO:0008006" key="2">
    <source>
        <dbReference type="Google" id="ProtNLM"/>
    </source>
</evidence>
<dbReference type="EMBL" id="MT631265">
    <property type="protein sequence ID" value="QNO47511.1"/>
    <property type="molecule type" value="Genomic_DNA"/>
</dbReference>
<dbReference type="SUPFAM" id="SSF89447">
    <property type="entry name" value="AbrB/MazE/MraZ-like"/>
    <property type="match status" value="1"/>
</dbReference>
<protein>
    <recommendedName>
        <fullName evidence="2">SpoVT-AbrB domain-containing protein</fullName>
    </recommendedName>
</protein>
<dbReference type="AlphaFoldDB" id="A0A7G9YHM7"/>
<accession>A0A7G9YHM7</accession>
<gene>
    <name evidence="1" type="ORF">GGGHDLIA_00001</name>
</gene>